<accession>A0A5M8PVA0</accession>
<comment type="caution">
    <text evidence="2">The sequence shown here is derived from an EMBL/GenBank/DDBJ whole genome shotgun (WGS) entry which is preliminary data.</text>
</comment>
<gene>
    <name evidence="2" type="ORF">FRX48_03898</name>
</gene>
<dbReference type="Proteomes" id="UP000324767">
    <property type="component" value="Unassembled WGS sequence"/>
</dbReference>
<evidence type="ECO:0000259" key="1">
    <source>
        <dbReference type="Pfam" id="PF18648"/>
    </source>
</evidence>
<protein>
    <recommendedName>
        <fullName evidence="1">Tse2 ADP-ribosyltransferase toxin domain-containing protein</fullName>
    </recommendedName>
</protein>
<evidence type="ECO:0000313" key="2">
    <source>
        <dbReference type="EMBL" id="KAA6412905.1"/>
    </source>
</evidence>
<dbReference type="OrthoDB" id="10266325at2759"/>
<dbReference type="InterPro" id="IPR041018">
    <property type="entry name" value="ADPRTs_Tse2"/>
</dbReference>
<feature type="domain" description="Tse2 ADP-ribosyltransferase toxin" evidence="1">
    <location>
        <begin position="1"/>
        <end position="78"/>
    </location>
</feature>
<name>A0A5M8PVA0_9LECA</name>
<evidence type="ECO:0000313" key="3">
    <source>
        <dbReference type="Proteomes" id="UP000324767"/>
    </source>
</evidence>
<organism evidence="2 3">
    <name type="scientific">Lasallia pustulata</name>
    <dbReference type="NCBI Taxonomy" id="136370"/>
    <lineage>
        <taxon>Eukaryota</taxon>
        <taxon>Fungi</taxon>
        <taxon>Dikarya</taxon>
        <taxon>Ascomycota</taxon>
        <taxon>Pezizomycotina</taxon>
        <taxon>Lecanoromycetes</taxon>
        <taxon>OSLEUM clade</taxon>
        <taxon>Umbilicariomycetidae</taxon>
        <taxon>Umbilicariales</taxon>
        <taxon>Umbilicariaceae</taxon>
        <taxon>Lasallia</taxon>
    </lineage>
</organism>
<dbReference type="Pfam" id="PF18648">
    <property type="entry name" value="ADPRTs_Tse2"/>
    <property type="match status" value="1"/>
</dbReference>
<dbReference type="AlphaFoldDB" id="A0A5M8PVA0"/>
<reference evidence="2 3" key="1">
    <citation type="submission" date="2019-09" db="EMBL/GenBank/DDBJ databases">
        <title>The hologenome of the rock-dwelling lichen Lasallia pustulata.</title>
        <authorList>
            <person name="Greshake Tzovaras B."/>
            <person name="Segers F."/>
            <person name="Bicker A."/>
            <person name="Dal Grande F."/>
            <person name="Otte J."/>
            <person name="Hankeln T."/>
            <person name="Schmitt I."/>
            <person name="Ebersberger I."/>
        </authorList>
    </citation>
    <scope>NUCLEOTIDE SEQUENCE [LARGE SCALE GENOMIC DNA]</scope>
    <source>
        <strain evidence="2">A1-1</strain>
    </source>
</reference>
<sequence>MRPNTPRLNDLVTNSKGSNIIIYALPQGTPLPDGLLLVHEFRDHYSLQASNEMTLQELNTKITSFLSTAGQRLTKDQWLQRYPEPPESS</sequence>
<dbReference type="EMBL" id="VXIT01000005">
    <property type="protein sequence ID" value="KAA6412905.1"/>
    <property type="molecule type" value="Genomic_DNA"/>
</dbReference>
<proteinExistence type="predicted"/>